<dbReference type="RefSeq" id="WP_170071206.1">
    <property type="nucleotide sequence ID" value="NZ_JABBCX010000002.1"/>
</dbReference>
<protein>
    <submittedName>
        <fullName evidence="2">DUF1911 domain-containing protein</fullName>
    </submittedName>
</protein>
<dbReference type="AlphaFoldDB" id="A0A7X9U4J4"/>
<reference evidence="2 3" key="1">
    <citation type="submission" date="2020-04" db="EMBL/GenBank/DDBJ databases">
        <title>Genome Sequencing and Assembley of Pseudoalteromonas artica.</title>
        <authorList>
            <person name="Akerly B."/>
            <person name="Cook G."/>
        </authorList>
    </citation>
    <scope>NUCLEOTIDE SEQUENCE [LARGE SCALE GENOMIC DNA]</scope>
    <source>
        <strain evidence="2 3">NEC-BIFX-0059</strain>
    </source>
</reference>
<dbReference type="SUPFAM" id="SSF140731">
    <property type="entry name" value="PA2201 C-terminal domain-like"/>
    <property type="match status" value="1"/>
</dbReference>
<dbReference type="Pfam" id="PF08929">
    <property type="entry name" value="PoNi_C"/>
    <property type="match status" value="1"/>
</dbReference>
<dbReference type="InterPro" id="IPR015025">
    <property type="entry name" value="PoNi_C"/>
</dbReference>
<sequence length="268" mass="30632">MLRDNRKDEAYFQTLTSDLDDALTETQAALDDAVFTSPTQRVDVAQRLFQLAIMRAVAHYSYGASIDELRPFVLAILPYREQLTLVANNIPQPHQFYRVDFEQLGGAGEACGSANINRYIYTLWWLSLLVACDAPTEHISKTLDVIGEQGKDALFDAIAVKLGDSQRPMAKTLYYPDVYQCLFDAFSLDKNTQAQKLNQFILQWYAQLDDADWHGNHECDCEFEYTDYYIGYWCLEHALVANLLGITKTQLTPHPMLANDLIRNKPER</sequence>
<dbReference type="Proteomes" id="UP000519126">
    <property type="component" value="Unassembled WGS sequence"/>
</dbReference>
<gene>
    <name evidence="2" type="ORF">HHL01_04625</name>
</gene>
<feature type="domain" description="PoNi C-terminal" evidence="1">
    <location>
        <begin position="151"/>
        <end position="261"/>
    </location>
</feature>
<organism evidence="2 3">
    <name type="scientific">Pseudoalteromonas arctica</name>
    <dbReference type="NCBI Taxonomy" id="394751"/>
    <lineage>
        <taxon>Bacteria</taxon>
        <taxon>Pseudomonadati</taxon>
        <taxon>Pseudomonadota</taxon>
        <taxon>Gammaproteobacteria</taxon>
        <taxon>Alteromonadales</taxon>
        <taxon>Pseudoalteromonadaceae</taxon>
        <taxon>Pseudoalteromonas</taxon>
    </lineage>
</organism>
<evidence type="ECO:0000259" key="1">
    <source>
        <dbReference type="Pfam" id="PF08929"/>
    </source>
</evidence>
<evidence type="ECO:0000313" key="2">
    <source>
        <dbReference type="EMBL" id="NMF47462.1"/>
    </source>
</evidence>
<dbReference type="InterPro" id="IPR028983">
    <property type="entry name" value="PA2201-like_C"/>
</dbReference>
<dbReference type="EMBL" id="JABBCX010000002">
    <property type="protein sequence ID" value="NMF47462.1"/>
    <property type="molecule type" value="Genomic_DNA"/>
</dbReference>
<dbReference type="Gene3D" id="1.10.3920.10">
    <property type="entry name" value="PA2201 C-terminal domain-like"/>
    <property type="match status" value="1"/>
</dbReference>
<accession>A0A7X9U4J4</accession>
<comment type="caution">
    <text evidence="2">The sequence shown here is derived from an EMBL/GenBank/DDBJ whole genome shotgun (WGS) entry which is preliminary data.</text>
</comment>
<proteinExistence type="predicted"/>
<evidence type="ECO:0000313" key="3">
    <source>
        <dbReference type="Proteomes" id="UP000519126"/>
    </source>
</evidence>
<name>A0A7X9U4J4_9GAMM</name>